<dbReference type="PANTHER" id="PTHR30134">
    <property type="entry name" value="HYDROGENASE PROTEIN ASSEMBLY PROTEIN, NICKEL CHAPERONE"/>
    <property type="match status" value="1"/>
</dbReference>
<evidence type="ECO:0000256" key="4">
    <source>
        <dbReference type="ARBA" id="ARBA00022741"/>
    </source>
</evidence>
<dbReference type="InterPro" id="IPR004392">
    <property type="entry name" value="Hyd_mat_HypB"/>
</dbReference>
<evidence type="ECO:0000256" key="7">
    <source>
        <dbReference type="ARBA" id="ARBA00023134"/>
    </source>
</evidence>
<evidence type="ECO:0000256" key="5">
    <source>
        <dbReference type="ARBA" id="ARBA00022801"/>
    </source>
</evidence>
<dbReference type="GO" id="GO:0003924">
    <property type="term" value="F:GTPase activity"/>
    <property type="evidence" value="ECO:0007669"/>
    <property type="project" value="InterPro"/>
</dbReference>
<dbReference type="RefSeq" id="WP_071064457.1">
    <property type="nucleotide sequence ID" value="NZ_MAXA01000218.1"/>
</dbReference>
<dbReference type="InterPro" id="IPR027417">
    <property type="entry name" value="P-loop_NTPase"/>
</dbReference>
<keyword evidence="7" id="KW-0342">GTP-binding</keyword>
<keyword evidence="3" id="KW-0479">Metal-binding</keyword>
<dbReference type="GO" id="GO:0005525">
    <property type="term" value="F:GTP binding"/>
    <property type="evidence" value="ECO:0007669"/>
    <property type="project" value="UniProtKB-KW"/>
</dbReference>
<evidence type="ECO:0000256" key="3">
    <source>
        <dbReference type="ARBA" id="ARBA00022723"/>
    </source>
</evidence>
<evidence type="ECO:0000259" key="8">
    <source>
        <dbReference type="Pfam" id="PF02492"/>
    </source>
</evidence>
<keyword evidence="4" id="KW-0547">Nucleotide-binding</keyword>
<keyword evidence="2" id="KW-0533">Nickel</keyword>
<dbReference type="Proteomes" id="UP000179769">
    <property type="component" value="Unassembled WGS sequence"/>
</dbReference>
<gene>
    <name evidence="9" type="ORF">BBK14_19635</name>
</gene>
<name>A0A1S1Q2G4_9ACTN</name>
<dbReference type="AlphaFoldDB" id="A0A1S1Q2G4"/>
<evidence type="ECO:0000256" key="6">
    <source>
        <dbReference type="ARBA" id="ARBA00022833"/>
    </source>
</evidence>
<dbReference type="PANTHER" id="PTHR30134:SF2">
    <property type="entry name" value="HYDROGENASE MATURATION FACTOR HYPB"/>
    <property type="match status" value="1"/>
</dbReference>
<evidence type="ECO:0000256" key="1">
    <source>
        <dbReference type="ARBA" id="ARBA00006211"/>
    </source>
</evidence>
<proteinExistence type="inferred from homology"/>
<evidence type="ECO:0000256" key="2">
    <source>
        <dbReference type="ARBA" id="ARBA00022596"/>
    </source>
</evidence>
<dbReference type="CDD" id="cd05390">
    <property type="entry name" value="HypB"/>
    <property type="match status" value="1"/>
</dbReference>
<reference evidence="10" key="1">
    <citation type="submission" date="2016-07" db="EMBL/GenBank/DDBJ databases">
        <title>Frankia sp. NRRL B-16219 Genome sequencing.</title>
        <authorList>
            <person name="Ghodhbane-Gtari F."/>
            <person name="Swanson E."/>
            <person name="Gueddou A."/>
            <person name="Louati M."/>
            <person name="Nouioui I."/>
            <person name="Hezbri K."/>
            <person name="Abebe-Akele F."/>
            <person name="Simpson S."/>
            <person name="Morris K."/>
            <person name="Thomas K."/>
            <person name="Gtari M."/>
            <person name="Tisa L.S."/>
        </authorList>
    </citation>
    <scope>NUCLEOTIDE SEQUENCE [LARGE SCALE GENOMIC DNA]</scope>
    <source>
        <strain evidence="10">NRRL B-16219</strain>
    </source>
</reference>
<dbReference type="Gene3D" id="3.40.50.300">
    <property type="entry name" value="P-loop containing nucleotide triphosphate hydrolases"/>
    <property type="match status" value="1"/>
</dbReference>
<keyword evidence="5" id="KW-0378">Hydrolase</keyword>
<dbReference type="NCBIfam" id="TIGR00073">
    <property type="entry name" value="hypB"/>
    <property type="match status" value="1"/>
</dbReference>
<protein>
    <submittedName>
        <fullName evidence="9">Hydrogenase accessory protein HypB</fullName>
    </submittedName>
</protein>
<dbReference type="OrthoDB" id="9802035at2"/>
<keyword evidence="6" id="KW-0862">Zinc</keyword>
<dbReference type="Pfam" id="PF02492">
    <property type="entry name" value="cobW"/>
    <property type="match status" value="1"/>
</dbReference>
<organism evidence="9 10">
    <name type="scientific">Parafrankia soli</name>
    <dbReference type="NCBI Taxonomy" id="2599596"/>
    <lineage>
        <taxon>Bacteria</taxon>
        <taxon>Bacillati</taxon>
        <taxon>Actinomycetota</taxon>
        <taxon>Actinomycetes</taxon>
        <taxon>Frankiales</taxon>
        <taxon>Frankiaceae</taxon>
        <taxon>Parafrankia</taxon>
    </lineage>
</organism>
<dbReference type="EMBL" id="MAXA01000218">
    <property type="protein sequence ID" value="OHV27701.1"/>
    <property type="molecule type" value="Genomic_DNA"/>
</dbReference>
<feature type="domain" description="CobW/HypB/UreG nucleotide-binding" evidence="8">
    <location>
        <begin position="48"/>
        <end position="208"/>
    </location>
</feature>
<dbReference type="InterPro" id="IPR003495">
    <property type="entry name" value="CobW/HypB/UreG_nucleotide-bd"/>
</dbReference>
<accession>A0A1S1Q2G4</accession>
<dbReference type="PIRSF" id="PIRSF005624">
    <property type="entry name" value="Ni-bind_GTPase"/>
    <property type="match status" value="1"/>
</dbReference>
<keyword evidence="10" id="KW-1185">Reference proteome</keyword>
<evidence type="ECO:0000313" key="9">
    <source>
        <dbReference type="EMBL" id="OHV27701.1"/>
    </source>
</evidence>
<dbReference type="SUPFAM" id="SSF52540">
    <property type="entry name" value="P-loop containing nucleoside triphosphate hydrolases"/>
    <property type="match status" value="1"/>
</dbReference>
<comment type="similarity">
    <text evidence="1">Belongs to the SIMIBI class G3E GTPase family. HypB/HupM subfamily.</text>
</comment>
<dbReference type="GO" id="GO:0008270">
    <property type="term" value="F:zinc ion binding"/>
    <property type="evidence" value="ECO:0007669"/>
    <property type="project" value="TreeGrafter"/>
</dbReference>
<sequence length="238" mass="25120">MCGTCGCDDSREAAEARTLRLEVDVLARNEESARDNRAWLAARRVSAVNLMSSPGAGKTTLLEHTIRAVAGTVTCAVVEGDQETPLDAERIRATGARAVQVNTGTGCHLEAAMVGRALRELDPPPGAVVLIENVGNLVCPGLFDLGESARVVLASVTEGEDKPSKYPHMYRVADLVLLTKVDLLPYLAFDGDLFAGSVRLVNPSAPVLPVSATADTGLADWYGWLRARSCPPTTGGPP</sequence>
<dbReference type="GO" id="GO:0051604">
    <property type="term" value="P:protein maturation"/>
    <property type="evidence" value="ECO:0007669"/>
    <property type="project" value="InterPro"/>
</dbReference>
<comment type="caution">
    <text evidence="9">The sequence shown here is derived from an EMBL/GenBank/DDBJ whole genome shotgun (WGS) entry which is preliminary data.</text>
</comment>
<evidence type="ECO:0000313" key="10">
    <source>
        <dbReference type="Proteomes" id="UP000179769"/>
    </source>
</evidence>
<dbReference type="GO" id="GO:0016151">
    <property type="term" value="F:nickel cation binding"/>
    <property type="evidence" value="ECO:0007669"/>
    <property type="project" value="InterPro"/>
</dbReference>